<evidence type="ECO:0008006" key="2">
    <source>
        <dbReference type="Google" id="ProtNLM"/>
    </source>
</evidence>
<reference evidence="1" key="1">
    <citation type="journal article" date="2015" name="Nature">
        <title>Complex archaea that bridge the gap between prokaryotes and eukaryotes.</title>
        <authorList>
            <person name="Spang A."/>
            <person name="Saw J.H."/>
            <person name="Jorgensen S.L."/>
            <person name="Zaremba-Niedzwiedzka K."/>
            <person name="Martijn J."/>
            <person name="Lind A.E."/>
            <person name="van Eijk R."/>
            <person name="Schleper C."/>
            <person name="Guy L."/>
            <person name="Ettema T.J."/>
        </authorList>
    </citation>
    <scope>NUCLEOTIDE SEQUENCE</scope>
</reference>
<evidence type="ECO:0000313" key="1">
    <source>
        <dbReference type="EMBL" id="KKL84335.1"/>
    </source>
</evidence>
<organism evidence="1">
    <name type="scientific">marine sediment metagenome</name>
    <dbReference type="NCBI Taxonomy" id="412755"/>
    <lineage>
        <taxon>unclassified sequences</taxon>
        <taxon>metagenomes</taxon>
        <taxon>ecological metagenomes</taxon>
    </lineage>
</organism>
<name>A0A0F9HRN8_9ZZZZ</name>
<gene>
    <name evidence="1" type="ORF">LCGC14_1965730</name>
</gene>
<feature type="non-terminal residue" evidence="1">
    <location>
        <position position="1"/>
    </location>
</feature>
<dbReference type="InterPro" id="IPR044925">
    <property type="entry name" value="His-Me_finger_sf"/>
</dbReference>
<comment type="caution">
    <text evidence="1">The sequence shown here is derived from an EMBL/GenBank/DDBJ whole genome shotgun (WGS) entry which is preliminary data.</text>
</comment>
<dbReference type="AlphaFoldDB" id="A0A0F9HRN8"/>
<dbReference type="SUPFAM" id="SSF54060">
    <property type="entry name" value="His-Me finger endonucleases"/>
    <property type="match status" value="1"/>
</dbReference>
<dbReference type="InterPro" id="IPR038563">
    <property type="entry name" value="Endonuclease_7_sf"/>
</dbReference>
<protein>
    <recommendedName>
        <fullName evidence="2">Recombination endonuclease VII</fullName>
    </recommendedName>
</protein>
<dbReference type="InterPro" id="IPR004211">
    <property type="entry name" value="Endonuclease_7"/>
</dbReference>
<dbReference type="EMBL" id="LAZR01021727">
    <property type="protein sequence ID" value="KKL84335.1"/>
    <property type="molecule type" value="Genomic_DNA"/>
</dbReference>
<accession>A0A0F9HRN8</accession>
<dbReference type="Gene3D" id="3.40.1800.10">
    <property type="entry name" value="His-Me finger endonucleases"/>
    <property type="match status" value="1"/>
</dbReference>
<sequence length="41" mass="4661">DHRTGKIRALLCTNCNTAFGLMKENPDFVQGLLNYAKSYEK</sequence>
<dbReference type="Pfam" id="PF02945">
    <property type="entry name" value="Endonuclease_7"/>
    <property type="match status" value="1"/>
</dbReference>
<proteinExistence type="predicted"/>